<dbReference type="Proteomes" id="UP000036959">
    <property type="component" value="Unassembled WGS sequence"/>
</dbReference>
<protein>
    <submittedName>
        <fullName evidence="7">DNA recombination protein RmuC</fullName>
    </submittedName>
</protein>
<dbReference type="PATRIC" id="fig|242163.4.peg.958"/>
<dbReference type="GO" id="GO:0006310">
    <property type="term" value="P:DNA recombination"/>
    <property type="evidence" value="ECO:0007669"/>
    <property type="project" value="UniProtKB-KW"/>
</dbReference>
<evidence type="ECO:0000256" key="3">
    <source>
        <dbReference type="ARBA" id="ARBA00023054"/>
    </source>
</evidence>
<feature type="coiled-coil region" evidence="5">
    <location>
        <begin position="77"/>
        <end position="104"/>
    </location>
</feature>
<dbReference type="Gene3D" id="1.20.120.20">
    <property type="entry name" value="Apolipoprotein"/>
    <property type="match status" value="1"/>
</dbReference>
<dbReference type="SUPFAM" id="SSF58113">
    <property type="entry name" value="Apolipoprotein A-I"/>
    <property type="match status" value="1"/>
</dbReference>
<dbReference type="Pfam" id="PF02646">
    <property type="entry name" value="RmuC"/>
    <property type="match status" value="1"/>
</dbReference>
<comment type="similarity">
    <text evidence="2">Belongs to the RmuC family.</text>
</comment>
<evidence type="ECO:0000256" key="6">
    <source>
        <dbReference type="SAM" id="MobiDB-lite"/>
    </source>
</evidence>
<dbReference type="PANTHER" id="PTHR30563:SF0">
    <property type="entry name" value="DNA RECOMBINATION PROTEIN RMUC"/>
    <property type="match status" value="1"/>
</dbReference>
<dbReference type="EMBL" id="LFJJ01000012">
    <property type="protein sequence ID" value="KND61767.1"/>
    <property type="molecule type" value="Genomic_DNA"/>
</dbReference>
<evidence type="ECO:0000313" key="8">
    <source>
        <dbReference type="Proteomes" id="UP000036959"/>
    </source>
</evidence>
<dbReference type="AlphaFoldDB" id="A0A0L0MGF5"/>
<comment type="caution">
    <text evidence="7">The sequence shown here is derived from an EMBL/GenBank/DDBJ whole genome shotgun (WGS) entry which is preliminary data.</text>
</comment>
<evidence type="ECO:0000313" key="7">
    <source>
        <dbReference type="EMBL" id="KND61767.1"/>
    </source>
</evidence>
<evidence type="ECO:0000256" key="2">
    <source>
        <dbReference type="ARBA" id="ARBA00009840"/>
    </source>
</evidence>
<accession>A0A0L0MGF5</accession>
<keyword evidence="8" id="KW-1185">Reference proteome</keyword>
<evidence type="ECO:0000256" key="1">
    <source>
        <dbReference type="ARBA" id="ARBA00003416"/>
    </source>
</evidence>
<feature type="region of interest" description="Disordered" evidence="6">
    <location>
        <begin position="382"/>
        <end position="406"/>
    </location>
</feature>
<proteinExistence type="inferred from homology"/>
<dbReference type="InterPro" id="IPR003798">
    <property type="entry name" value="DNA_recombination_RmuC"/>
</dbReference>
<comment type="function">
    <text evidence="1">Involved in DNA recombination.</text>
</comment>
<name>A0A0L0MGF5_9BURK</name>
<evidence type="ECO:0000256" key="5">
    <source>
        <dbReference type="SAM" id="Coils"/>
    </source>
</evidence>
<organism evidence="7 8">
    <name type="scientific">Candidatus Burkholderia verschuerenii</name>
    <dbReference type="NCBI Taxonomy" id="242163"/>
    <lineage>
        <taxon>Bacteria</taxon>
        <taxon>Pseudomonadati</taxon>
        <taxon>Pseudomonadota</taxon>
        <taxon>Betaproteobacteria</taxon>
        <taxon>Burkholderiales</taxon>
        <taxon>Burkholderiaceae</taxon>
        <taxon>Burkholderia</taxon>
    </lineage>
</organism>
<sequence>MESQSGFAQFHQTLSTQLASTSNVQNAQFDALAQQLAQQSQQARDDQSNALKRFADSMTLHLGQLSEANERRLGEVRATLEARLKDIESNNAAKLEEMRRTVDEKLHATLEQRLGESFKLVSDRLEQVHRGLGEMQTLAAGVGDLKKVLTNVKTRGIWGEVQLESLLEQLLTPDQYAKNVATIPKSNQRVEFAIKLPGRHDAPGAPGDAATPVWLPIDAKFPREDYERLIDAQERADPVAVEEASRALEGRLRAEAKSIAMKYVAPPHTTDFALLFLPTEGLYAEVLRRPGLSDFLQREYRVSIAGPTTLTALLNSLQMGFRTLAIEKRSSEVWQVLGAVKTEFGKFGDVLARTKTQLETVTRSIEAAQTRTRQMNKRLRDVEALPGEQMPDLLGELSSPESDDET</sequence>
<evidence type="ECO:0000256" key="4">
    <source>
        <dbReference type="ARBA" id="ARBA00023172"/>
    </source>
</evidence>
<dbReference type="PANTHER" id="PTHR30563">
    <property type="entry name" value="DNA RECOMBINATION PROTEIN RMUC"/>
    <property type="match status" value="1"/>
</dbReference>
<keyword evidence="3 5" id="KW-0175">Coiled coil</keyword>
<reference evidence="8" key="1">
    <citation type="submission" date="2015-06" db="EMBL/GenBank/DDBJ databases">
        <title>Comparative genomics of Burkholderia leaf nodule symbionts.</title>
        <authorList>
            <person name="Carlier A."/>
            <person name="Eberl L."/>
            <person name="Pinto-Carbo M."/>
        </authorList>
    </citation>
    <scope>NUCLEOTIDE SEQUENCE [LARGE SCALE GENOMIC DNA]</scope>
    <source>
        <strain evidence="8">UZHbot4</strain>
    </source>
</reference>
<gene>
    <name evidence="7" type="ORF">BVER_05859</name>
</gene>
<keyword evidence="4" id="KW-0233">DNA recombination</keyword>